<keyword evidence="2" id="KW-1185">Reference proteome</keyword>
<organism evidence="1 2">
    <name type="scientific">Streptomyces nigrescens</name>
    <dbReference type="NCBI Taxonomy" id="1920"/>
    <lineage>
        <taxon>Bacteria</taxon>
        <taxon>Bacillati</taxon>
        <taxon>Actinomycetota</taxon>
        <taxon>Actinomycetes</taxon>
        <taxon>Kitasatosporales</taxon>
        <taxon>Streptomycetaceae</taxon>
        <taxon>Streptomyces</taxon>
    </lineage>
</organism>
<protein>
    <submittedName>
        <fullName evidence="1">Uncharacterized protein</fullName>
    </submittedName>
</protein>
<keyword evidence="1" id="KW-0614">Plasmid</keyword>
<name>A0ABN6RDD5_STRNI</name>
<reference evidence="1" key="1">
    <citation type="submission" date="2022-06" db="EMBL/GenBank/DDBJ databases">
        <title>Complete genome sequence of Streptomyces nigrescens HEK616.</title>
        <authorList>
            <person name="Asamizu S."/>
            <person name="Onaka H."/>
        </authorList>
    </citation>
    <scope>NUCLEOTIDE SEQUENCE</scope>
    <source>
        <strain evidence="1">HEK616</strain>
        <plasmid evidence="1">SNP1</plasmid>
    </source>
</reference>
<evidence type="ECO:0000313" key="1">
    <source>
        <dbReference type="EMBL" id="BDM74693.1"/>
    </source>
</evidence>
<proteinExistence type="predicted"/>
<gene>
    <name evidence="1" type="ORF">HEK616_81800</name>
</gene>
<dbReference type="RefSeq" id="WP_261958190.1">
    <property type="nucleotide sequence ID" value="NZ_AP026074.1"/>
</dbReference>
<dbReference type="EMBL" id="AP026074">
    <property type="protein sequence ID" value="BDM74693.1"/>
    <property type="molecule type" value="Genomic_DNA"/>
</dbReference>
<sequence>MALRRSQAAARGAWLVSPESLRSFLALARTGADRHRTVHARRKRLT</sequence>
<geneLocation type="plasmid" evidence="1 2">
    <name>SNP1</name>
</geneLocation>
<dbReference type="Proteomes" id="UP001059597">
    <property type="component" value="Plasmid SNP1"/>
</dbReference>
<evidence type="ECO:0000313" key="2">
    <source>
        <dbReference type="Proteomes" id="UP001059597"/>
    </source>
</evidence>
<accession>A0ABN6RDD5</accession>